<evidence type="ECO:0000256" key="1">
    <source>
        <dbReference type="ARBA" id="ARBA00000077"/>
    </source>
</evidence>
<feature type="domain" description="RNase H type-1" evidence="8">
    <location>
        <begin position="52"/>
        <end position="189"/>
    </location>
</feature>
<dbReference type="Proteomes" id="UP000242180">
    <property type="component" value="Unassembled WGS sequence"/>
</dbReference>
<dbReference type="GO" id="GO:0004523">
    <property type="term" value="F:RNA-DNA hybrid ribonuclease activity"/>
    <property type="evidence" value="ECO:0007669"/>
    <property type="project" value="UniProtKB-EC"/>
</dbReference>
<dbReference type="FunCoup" id="A0A1X2HN85">
    <property type="interactions" value="63"/>
</dbReference>
<dbReference type="PROSITE" id="PS50879">
    <property type="entry name" value="RNASE_H_1"/>
    <property type="match status" value="1"/>
</dbReference>
<dbReference type="GO" id="GO:0046872">
    <property type="term" value="F:metal ion binding"/>
    <property type="evidence" value="ECO:0007669"/>
    <property type="project" value="UniProtKB-KW"/>
</dbReference>
<keyword evidence="10" id="KW-1185">Reference proteome</keyword>
<keyword evidence="7" id="KW-0378">Hydrolase</keyword>
<accession>A0A1X2HN85</accession>
<dbReference type="PANTHER" id="PTHR10642">
    <property type="entry name" value="RIBONUCLEASE H1"/>
    <property type="match status" value="1"/>
</dbReference>
<keyword evidence="5" id="KW-0479">Metal-binding</keyword>
<name>A0A1X2HN85_SYNRA</name>
<dbReference type="AlphaFoldDB" id="A0A1X2HN85"/>
<dbReference type="InterPro" id="IPR002156">
    <property type="entry name" value="RNaseH_domain"/>
</dbReference>
<evidence type="ECO:0000259" key="8">
    <source>
        <dbReference type="PROSITE" id="PS50879"/>
    </source>
</evidence>
<dbReference type="SUPFAM" id="SSF53098">
    <property type="entry name" value="Ribonuclease H-like"/>
    <property type="match status" value="1"/>
</dbReference>
<dbReference type="InParanoid" id="A0A1X2HN85"/>
<evidence type="ECO:0000256" key="2">
    <source>
        <dbReference type="ARBA" id="ARBA00005300"/>
    </source>
</evidence>
<dbReference type="InterPro" id="IPR036397">
    <property type="entry name" value="RNaseH_sf"/>
</dbReference>
<dbReference type="EC" id="3.1.26.4" evidence="3"/>
<dbReference type="Gene3D" id="3.30.420.10">
    <property type="entry name" value="Ribonuclease H-like superfamily/Ribonuclease H"/>
    <property type="match status" value="1"/>
</dbReference>
<sequence length="197" mass="21656">MRCVRLSHNVNDNTAVNRTHTSYSLLQGPSTQLDTAAITCHVVYVHGSGPSSDDTIFDASTGASFGVYWGKGDPRNTSQSVQGSNQTQHIATLEAIIHVLSTSQRLEGRLEIHTASQYAVRACSTWRLVWIKNGWKTARNDPVKHQDSLKKILELEHHRLGPTIYKHISGSDAAEGRVEAAKLAASPFQTRRQGTRG</sequence>
<evidence type="ECO:0000256" key="4">
    <source>
        <dbReference type="ARBA" id="ARBA00022722"/>
    </source>
</evidence>
<dbReference type="EMBL" id="MCGN01000002">
    <property type="protein sequence ID" value="ORZ00808.1"/>
    <property type="molecule type" value="Genomic_DNA"/>
</dbReference>
<keyword evidence="6" id="KW-0255">Endonuclease</keyword>
<dbReference type="InterPro" id="IPR012337">
    <property type="entry name" value="RNaseH-like_sf"/>
</dbReference>
<keyword evidence="4" id="KW-0540">Nuclease</keyword>
<organism evidence="9 10">
    <name type="scientific">Syncephalastrum racemosum</name>
    <name type="common">Filamentous fungus</name>
    <dbReference type="NCBI Taxonomy" id="13706"/>
    <lineage>
        <taxon>Eukaryota</taxon>
        <taxon>Fungi</taxon>
        <taxon>Fungi incertae sedis</taxon>
        <taxon>Mucoromycota</taxon>
        <taxon>Mucoromycotina</taxon>
        <taxon>Mucoromycetes</taxon>
        <taxon>Mucorales</taxon>
        <taxon>Syncephalastraceae</taxon>
        <taxon>Syncephalastrum</taxon>
    </lineage>
</organism>
<dbReference type="GO" id="GO:0003676">
    <property type="term" value="F:nucleic acid binding"/>
    <property type="evidence" value="ECO:0007669"/>
    <property type="project" value="InterPro"/>
</dbReference>
<dbReference type="Pfam" id="PF00075">
    <property type="entry name" value="RNase_H"/>
    <property type="match status" value="1"/>
</dbReference>
<comment type="catalytic activity">
    <reaction evidence="1">
        <text>Endonucleolytic cleavage to 5'-phosphomonoester.</text>
        <dbReference type="EC" id="3.1.26.4"/>
    </reaction>
</comment>
<evidence type="ECO:0000313" key="9">
    <source>
        <dbReference type="EMBL" id="ORZ00808.1"/>
    </source>
</evidence>
<comment type="caution">
    <text evidence="9">The sequence shown here is derived from an EMBL/GenBank/DDBJ whole genome shotgun (WGS) entry which is preliminary data.</text>
</comment>
<comment type="similarity">
    <text evidence="2">Belongs to the RNase H family.</text>
</comment>
<evidence type="ECO:0000256" key="5">
    <source>
        <dbReference type="ARBA" id="ARBA00022723"/>
    </source>
</evidence>
<evidence type="ECO:0000256" key="7">
    <source>
        <dbReference type="ARBA" id="ARBA00022801"/>
    </source>
</evidence>
<proteinExistence type="inferred from homology"/>
<protein>
    <recommendedName>
        <fullName evidence="3">ribonuclease H</fullName>
        <ecNumber evidence="3">3.1.26.4</ecNumber>
    </recommendedName>
</protein>
<dbReference type="GO" id="GO:0043137">
    <property type="term" value="P:DNA replication, removal of RNA primer"/>
    <property type="evidence" value="ECO:0007669"/>
    <property type="project" value="TreeGrafter"/>
</dbReference>
<dbReference type="InterPro" id="IPR050092">
    <property type="entry name" value="RNase_H"/>
</dbReference>
<dbReference type="OrthoDB" id="128665at2759"/>
<evidence type="ECO:0000256" key="3">
    <source>
        <dbReference type="ARBA" id="ARBA00012180"/>
    </source>
</evidence>
<dbReference type="STRING" id="13706.A0A1X2HN85"/>
<dbReference type="PANTHER" id="PTHR10642:SF26">
    <property type="entry name" value="RIBONUCLEASE H1"/>
    <property type="match status" value="1"/>
</dbReference>
<gene>
    <name evidence="9" type="ORF">BCR43DRAFT_502469</name>
</gene>
<reference evidence="9 10" key="1">
    <citation type="submission" date="2016-07" db="EMBL/GenBank/DDBJ databases">
        <title>Pervasive Adenine N6-methylation of Active Genes in Fungi.</title>
        <authorList>
            <consortium name="DOE Joint Genome Institute"/>
            <person name="Mondo S.J."/>
            <person name="Dannebaum R.O."/>
            <person name="Kuo R.C."/>
            <person name="Labutti K."/>
            <person name="Haridas S."/>
            <person name="Kuo A."/>
            <person name="Salamov A."/>
            <person name="Ahrendt S.R."/>
            <person name="Lipzen A."/>
            <person name="Sullivan W."/>
            <person name="Andreopoulos W.B."/>
            <person name="Clum A."/>
            <person name="Lindquist E."/>
            <person name="Daum C."/>
            <person name="Ramamoorthy G.K."/>
            <person name="Gryganskyi A."/>
            <person name="Culley D."/>
            <person name="Magnuson J.K."/>
            <person name="James T.Y."/>
            <person name="O'Malley M.A."/>
            <person name="Stajich J.E."/>
            <person name="Spatafora J.W."/>
            <person name="Visel A."/>
            <person name="Grigoriev I.V."/>
        </authorList>
    </citation>
    <scope>NUCLEOTIDE SEQUENCE [LARGE SCALE GENOMIC DNA]</scope>
    <source>
        <strain evidence="9 10">NRRL 2496</strain>
    </source>
</reference>
<evidence type="ECO:0000313" key="10">
    <source>
        <dbReference type="Proteomes" id="UP000242180"/>
    </source>
</evidence>
<evidence type="ECO:0000256" key="6">
    <source>
        <dbReference type="ARBA" id="ARBA00022759"/>
    </source>
</evidence>